<name>A0ABX7FJS9_BRECH</name>
<dbReference type="Proteomes" id="UP000596248">
    <property type="component" value="Chromosome"/>
</dbReference>
<sequence length="48" mass="5523">MKSAESQPTSIASENRWMPLSSLFVHLEDVATTRRYPKQAKSSRNSWL</sequence>
<accession>A0ABX7FJS9</accession>
<organism evidence="1 2">
    <name type="scientific">Brevibacillus choshinensis</name>
    <dbReference type="NCBI Taxonomy" id="54911"/>
    <lineage>
        <taxon>Bacteria</taxon>
        <taxon>Bacillati</taxon>
        <taxon>Bacillota</taxon>
        <taxon>Bacilli</taxon>
        <taxon>Bacillales</taxon>
        <taxon>Paenibacillaceae</taxon>
        <taxon>Brevibacillus</taxon>
    </lineage>
</organism>
<gene>
    <name evidence="1" type="ORF">JNE38_21550</name>
</gene>
<reference evidence="1 2" key="1">
    <citation type="submission" date="2021-01" db="EMBL/GenBank/DDBJ databases">
        <title>Identification of strong promoters based on the transcriptome of Brevibacillus choshinensis.</title>
        <authorList>
            <person name="Yao D."/>
            <person name="Zhang K."/>
            <person name="Wu J."/>
        </authorList>
    </citation>
    <scope>NUCLEOTIDE SEQUENCE [LARGE SCALE GENOMIC DNA]</scope>
    <source>
        <strain evidence="1 2">HPD31-SP3</strain>
    </source>
</reference>
<proteinExistence type="predicted"/>
<keyword evidence="2" id="KW-1185">Reference proteome</keyword>
<evidence type="ECO:0000313" key="2">
    <source>
        <dbReference type="Proteomes" id="UP000596248"/>
    </source>
</evidence>
<dbReference type="EMBL" id="CP069127">
    <property type="protein sequence ID" value="QRG66120.1"/>
    <property type="molecule type" value="Genomic_DNA"/>
</dbReference>
<dbReference type="RefSeq" id="WP_203353186.1">
    <property type="nucleotide sequence ID" value="NZ_CP069127.1"/>
</dbReference>
<protein>
    <submittedName>
        <fullName evidence="1">Uncharacterized protein</fullName>
    </submittedName>
</protein>
<evidence type="ECO:0000313" key="1">
    <source>
        <dbReference type="EMBL" id="QRG66120.1"/>
    </source>
</evidence>